<keyword evidence="4" id="KW-0472">Membrane</keyword>
<dbReference type="PROSITE" id="PS50856">
    <property type="entry name" value="AMOP"/>
    <property type="match status" value="1"/>
</dbReference>
<protein>
    <submittedName>
        <fullName evidence="5">Uncharacterized protein</fullName>
    </submittedName>
</protein>
<dbReference type="PANTHER" id="PTHR13802:SF59">
    <property type="entry name" value="SUSHI DOMAIN-CONTAINING PROTEIN 2"/>
    <property type="match status" value="1"/>
</dbReference>
<dbReference type="EMBL" id="CACRXK020006397">
    <property type="protein sequence ID" value="CAB4009279.1"/>
    <property type="molecule type" value="Genomic_DNA"/>
</dbReference>
<dbReference type="Pfam" id="PF00094">
    <property type="entry name" value="VWD"/>
    <property type="match status" value="1"/>
</dbReference>
<dbReference type="Proteomes" id="UP001152795">
    <property type="component" value="Unassembled WGS sequence"/>
</dbReference>
<keyword evidence="3" id="KW-1133">Transmembrane helix</keyword>
<evidence type="ECO:0000256" key="3">
    <source>
        <dbReference type="ARBA" id="ARBA00022989"/>
    </source>
</evidence>
<evidence type="ECO:0000256" key="1">
    <source>
        <dbReference type="ARBA" id="ARBA00004370"/>
    </source>
</evidence>
<proteinExistence type="predicted"/>
<dbReference type="SMART" id="SM00216">
    <property type="entry name" value="VWD"/>
    <property type="match status" value="1"/>
</dbReference>
<gene>
    <name evidence="5" type="ORF">PACLA_8A059996</name>
</gene>
<evidence type="ECO:0000256" key="2">
    <source>
        <dbReference type="ARBA" id="ARBA00022692"/>
    </source>
</evidence>
<keyword evidence="2" id="KW-0812">Transmembrane</keyword>
<dbReference type="InterPro" id="IPR005533">
    <property type="entry name" value="AMOP_dom"/>
</dbReference>
<dbReference type="InterPro" id="IPR001846">
    <property type="entry name" value="VWF_type-D"/>
</dbReference>
<evidence type="ECO:0000256" key="4">
    <source>
        <dbReference type="ARBA" id="ARBA00023136"/>
    </source>
</evidence>
<evidence type="ECO:0000313" key="6">
    <source>
        <dbReference type="Proteomes" id="UP001152795"/>
    </source>
</evidence>
<accession>A0A6S7HXJ1</accession>
<reference evidence="5" key="1">
    <citation type="submission" date="2020-04" db="EMBL/GenBank/DDBJ databases">
        <authorList>
            <person name="Alioto T."/>
            <person name="Alioto T."/>
            <person name="Gomez Garrido J."/>
        </authorList>
    </citation>
    <scope>NUCLEOTIDE SEQUENCE</scope>
    <source>
        <strain evidence="5">A484AB</strain>
    </source>
</reference>
<sequence>MFIGGPCYKPDDQILCRFNKTIDADAVYVSPELAYCITPPLYVVGLIQVELSLDGGVTFNYTGTFRSIPLGRNPPDIQGLEVEHWANSTKTVLTWNQNEINESHVDIEIFLFDTFEFRLHQASLTSFKHIPNSGSYHLDFSQENISTRKRRRKRNSHTESPIAIVGLTPSLSRVKRSGIIPKVALFSAVFLVTWLFDINHPCDNWYHSQDVGKIARLQAELPACPTSVRQIIVDEQFVADSGIKRILSGFYHPGSTSCFRSRTASPSGAGQQCCYNGDSLIVGPPGGGSLDIAAPDNFWAHIGRDVLPWWACCKITNNCNKYYDRRPSDNGSRYVPPPIADTRGDPHLSTFDGTFYTFNGYGEYILLQVNNSVDLEFQGRMIPIVDDQGRRTKATALTALVVRAAASDTVQVEFNSRRKIDVFVNGDRVEFDEQTRLDFSGVLIEKRNQSKIGIHFTSGISIDIKAIEDFLTYQISIPKRFKGKTAGLLGFWDDSKDQEFLLPNGSFVHTNSSYRILHNEFGQKCKF</sequence>
<dbReference type="OrthoDB" id="5971801at2759"/>
<dbReference type="InterPro" id="IPR051495">
    <property type="entry name" value="Epithelial_Barrier/Signaling"/>
</dbReference>
<comment type="caution">
    <text evidence="5">The sequence shown here is derived from an EMBL/GenBank/DDBJ whole genome shotgun (WGS) entry which is preliminary data.</text>
</comment>
<organism evidence="5 6">
    <name type="scientific">Paramuricea clavata</name>
    <name type="common">Red gorgonian</name>
    <name type="synonym">Violescent sea-whip</name>
    <dbReference type="NCBI Taxonomy" id="317549"/>
    <lineage>
        <taxon>Eukaryota</taxon>
        <taxon>Metazoa</taxon>
        <taxon>Cnidaria</taxon>
        <taxon>Anthozoa</taxon>
        <taxon>Octocorallia</taxon>
        <taxon>Malacalcyonacea</taxon>
        <taxon>Plexauridae</taxon>
        <taxon>Paramuricea</taxon>
    </lineage>
</organism>
<dbReference type="PANTHER" id="PTHR13802">
    <property type="entry name" value="MUCIN 4-RELATED"/>
    <property type="match status" value="1"/>
</dbReference>
<dbReference type="SMART" id="SM00723">
    <property type="entry name" value="AMOP"/>
    <property type="match status" value="1"/>
</dbReference>
<name>A0A6S7HXJ1_PARCT</name>
<keyword evidence="6" id="KW-1185">Reference proteome</keyword>
<evidence type="ECO:0000313" key="5">
    <source>
        <dbReference type="EMBL" id="CAB4009279.1"/>
    </source>
</evidence>
<dbReference type="AlphaFoldDB" id="A0A6S7HXJ1"/>
<dbReference type="PROSITE" id="PS51233">
    <property type="entry name" value="VWFD"/>
    <property type="match status" value="1"/>
</dbReference>
<dbReference type="Pfam" id="PF03782">
    <property type="entry name" value="AMOP"/>
    <property type="match status" value="1"/>
</dbReference>
<comment type="subcellular location">
    <subcellularLocation>
        <location evidence="1">Membrane</location>
    </subcellularLocation>
</comment>
<dbReference type="GO" id="GO:0016020">
    <property type="term" value="C:membrane"/>
    <property type="evidence" value="ECO:0007669"/>
    <property type="project" value="UniProtKB-SubCell"/>
</dbReference>